<feature type="domain" description="HIT" evidence="2">
    <location>
        <begin position="12"/>
        <end position="115"/>
    </location>
</feature>
<organism evidence="3 4">
    <name type="scientific">Latilactobacillus curvatus</name>
    <name type="common">Lactobacillus curvatus</name>
    <dbReference type="NCBI Taxonomy" id="28038"/>
    <lineage>
        <taxon>Bacteria</taxon>
        <taxon>Bacillati</taxon>
        <taxon>Bacillota</taxon>
        <taxon>Bacilli</taxon>
        <taxon>Lactobacillales</taxon>
        <taxon>Lactobacillaceae</taxon>
        <taxon>Latilactobacillus</taxon>
    </lineage>
</organism>
<accession>A0AAC9UQF4</accession>
<dbReference type="Gene3D" id="3.30.428.10">
    <property type="entry name" value="HIT-like"/>
    <property type="match status" value="1"/>
</dbReference>
<dbReference type="PANTHER" id="PTHR42997:SF1">
    <property type="entry name" value="AP-4-A PHOSPHORYLASE"/>
    <property type="match status" value="1"/>
</dbReference>
<protein>
    <submittedName>
        <fullName evidence="3">HIT family protein</fullName>
    </submittedName>
</protein>
<evidence type="ECO:0000313" key="3">
    <source>
        <dbReference type="EMBL" id="ASN60837.1"/>
    </source>
</evidence>
<evidence type="ECO:0000313" key="4">
    <source>
        <dbReference type="Proteomes" id="UP000199749"/>
    </source>
</evidence>
<dbReference type="InterPro" id="IPR052908">
    <property type="entry name" value="AP-4-A_phosphorylase"/>
</dbReference>
<dbReference type="Pfam" id="PF01230">
    <property type="entry name" value="HIT"/>
    <property type="match status" value="1"/>
</dbReference>
<sequence length="154" mass="18189">MQNNTRYQAGCFYCDHSELQEERMIEIMPLHVATVYLNKDQTHFGRVIVALNWHVDELFELTTEERYEFCTDVAMAAKAIKKVTNAQKINYAIYGDTVSHLHFHLVPKYESDNDWNEAFVNTPELPKLLKDTDYQNIIENIVRKLEEEYEAIRN</sequence>
<dbReference type="EMBL" id="CP022474">
    <property type="protein sequence ID" value="ASN60837.1"/>
    <property type="molecule type" value="Genomic_DNA"/>
</dbReference>
<reference evidence="3 4" key="1">
    <citation type="submission" date="2017-07" db="EMBL/GenBank/DDBJ databases">
        <title>Lactobacillus curvatus MRS6 whole genome.</title>
        <authorList>
            <person name="Jans C."/>
            <person name="Lagler S."/>
            <person name="Lacroix C."/>
            <person name="Meile L."/>
            <person name="Stevens M.J.A."/>
        </authorList>
    </citation>
    <scope>NUCLEOTIDE SEQUENCE [LARGE SCALE GENOMIC DNA]</scope>
    <source>
        <strain evidence="3 4">MRS6</strain>
    </source>
</reference>
<dbReference type="InterPro" id="IPR011146">
    <property type="entry name" value="HIT-like"/>
</dbReference>
<proteinExistence type="predicted"/>
<dbReference type="PROSITE" id="PS51084">
    <property type="entry name" value="HIT_2"/>
    <property type="match status" value="1"/>
</dbReference>
<evidence type="ECO:0000259" key="2">
    <source>
        <dbReference type="PROSITE" id="PS51084"/>
    </source>
</evidence>
<gene>
    <name evidence="3" type="ORF">CG419_09520</name>
</gene>
<dbReference type="AlphaFoldDB" id="A0AAC9UQF4"/>
<feature type="short sequence motif" description="Histidine triad motif" evidence="1">
    <location>
        <begin position="100"/>
        <end position="104"/>
    </location>
</feature>
<dbReference type="Proteomes" id="UP000199749">
    <property type="component" value="Chromosome"/>
</dbReference>
<dbReference type="PANTHER" id="PTHR42997">
    <property type="entry name" value="HIT FAMILY HYDROLASE"/>
    <property type="match status" value="1"/>
</dbReference>
<evidence type="ECO:0000256" key="1">
    <source>
        <dbReference type="PROSITE-ProRule" id="PRU00464"/>
    </source>
</evidence>
<name>A0AAC9UQF4_LATCU</name>
<dbReference type="InterPro" id="IPR036265">
    <property type="entry name" value="HIT-like_sf"/>
</dbReference>
<dbReference type="GO" id="GO:0003824">
    <property type="term" value="F:catalytic activity"/>
    <property type="evidence" value="ECO:0007669"/>
    <property type="project" value="InterPro"/>
</dbReference>
<dbReference type="SUPFAM" id="SSF54197">
    <property type="entry name" value="HIT-like"/>
    <property type="match status" value="1"/>
</dbReference>